<dbReference type="Proteomes" id="UP000481153">
    <property type="component" value="Unassembled WGS sequence"/>
</dbReference>
<name>A0A6G0WIP5_9STRA</name>
<evidence type="ECO:0000313" key="2">
    <source>
        <dbReference type="Proteomes" id="UP000481153"/>
    </source>
</evidence>
<evidence type="ECO:0000313" key="1">
    <source>
        <dbReference type="EMBL" id="KAF0727097.1"/>
    </source>
</evidence>
<comment type="caution">
    <text evidence="1">The sequence shown here is derived from an EMBL/GenBank/DDBJ whole genome shotgun (WGS) entry which is preliminary data.</text>
</comment>
<accession>A0A6G0WIP5</accession>
<proteinExistence type="predicted"/>
<dbReference type="AlphaFoldDB" id="A0A6G0WIP5"/>
<dbReference type="EMBL" id="VJMJ01000202">
    <property type="protein sequence ID" value="KAF0727097.1"/>
    <property type="molecule type" value="Genomic_DNA"/>
</dbReference>
<dbReference type="VEuPathDB" id="FungiDB:AeMF1_011635"/>
<dbReference type="PANTHER" id="PTHR31827">
    <property type="entry name" value="EMB|CAB89363.1"/>
    <property type="match status" value="1"/>
</dbReference>
<sequence>MPVANTCVFPTCHNAVTPGSSKCSLHKRRSRCSVPSCPNQVYARQVCVRHGAKPACNTPNCNRNARSGGFCSRHAPSTARKCNEEGCSNVAHQRGKCVRNGGRRQCIVDGCQTHARKGGYCCRHGHNKIETTHMALVTPQLEPVDLWGDLGHIFQDDSSLESSLISAIKFDSVEVAPVDWEYIHSILTH</sequence>
<organism evidence="1 2">
    <name type="scientific">Aphanomyces euteiches</name>
    <dbReference type="NCBI Taxonomy" id="100861"/>
    <lineage>
        <taxon>Eukaryota</taxon>
        <taxon>Sar</taxon>
        <taxon>Stramenopiles</taxon>
        <taxon>Oomycota</taxon>
        <taxon>Saprolegniomycetes</taxon>
        <taxon>Saprolegniales</taxon>
        <taxon>Verrucalvaceae</taxon>
        <taxon>Aphanomyces</taxon>
    </lineage>
</organism>
<reference evidence="1 2" key="1">
    <citation type="submission" date="2019-07" db="EMBL/GenBank/DDBJ databases">
        <title>Genomics analysis of Aphanomyces spp. identifies a new class of oomycete effector associated with host adaptation.</title>
        <authorList>
            <person name="Gaulin E."/>
        </authorList>
    </citation>
    <scope>NUCLEOTIDE SEQUENCE [LARGE SCALE GENOMIC DNA]</scope>
    <source>
        <strain evidence="1 2">ATCC 201684</strain>
    </source>
</reference>
<protein>
    <recommendedName>
        <fullName evidence="3">WRKY transcription factor 19</fullName>
    </recommendedName>
</protein>
<gene>
    <name evidence="1" type="ORF">Ae201684_014834</name>
</gene>
<keyword evidence="2" id="KW-1185">Reference proteome</keyword>
<evidence type="ECO:0008006" key="3">
    <source>
        <dbReference type="Google" id="ProtNLM"/>
    </source>
</evidence>
<dbReference type="PANTHER" id="PTHR31827:SF1">
    <property type="entry name" value="EMB|CAB89363.1"/>
    <property type="match status" value="1"/>
</dbReference>